<dbReference type="EMBL" id="KN832987">
    <property type="protein sequence ID" value="KIM84665.1"/>
    <property type="molecule type" value="Genomic_DNA"/>
</dbReference>
<dbReference type="Gene3D" id="3.30.460.10">
    <property type="entry name" value="Beta Polymerase, domain 2"/>
    <property type="match status" value="1"/>
</dbReference>
<dbReference type="FunFam" id="3.30.460.10:FF:000019">
    <property type="entry name" value="tRNA nucleotidyltransferase cca2"/>
    <property type="match status" value="1"/>
</dbReference>
<dbReference type="AlphaFoldDB" id="A0A0C3FKU0"/>
<organism evidence="9 10">
    <name type="scientific">Piloderma croceum (strain F 1598)</name>
    <dbReference type="NCBI Taxonomy" id="765440"/>
    <lineage>
        <taxon>Eukaryota</taxon>
        <taxon>Fungi</taxon>
        <taxon>Dikarya</taxon>
        <taxon>Basidiomycota</taxon>
        <taxon>Agaricomycotina</taxon>
        <taxon>Agaricomycetes</taxon>
        <taxon>Agaricomycetidae</taxon>
        <taxon>Atheliales</taxon>
        <taxon>Atheliaceae</taxon>
        <taxon>Piloderma</taxon>
    </lineage>
</organism>
<evidence type="ECO:0000313" key="9">
    <source>
        <dbReference type="EMBL" id="KIM84665.1"/>
    </source>
</evidence>
<evidence type="ECO:0000256" key="3">
    <source>
        <dbReference type="ARBA" id="ARBA00022741"/>
    </source>
</evidence>
<comment type="similarity">
    <text evidence="1 5">Belongs to the tRNA nucleotidyltransferase/poly(A) polymerase family.</text>
</comment>
<keyword evidence="4 5" id="KW-0694">RNA-binding</keyword>
<dbReference type="PANTHER" id="PTHR13734:SF5">
    <property type="entry name" value="CCA TRNA NUCLEOTIDYLTRANSFERASE, MITOCHONDRIAL"/>
    <property type="match status" value="1"/>
</dbReference>
<reference evidence="9 10" key="1">
    <citation type="submission" date="2014-04" db="EMBL/GenBank/DDBJ databases">
        <authorList>
            <consortium name="DOE Joint Genome Institute"/>
            <person name="Kuo A."/>
            <person name="Tarkka M."/>
            <person name="Buscot F."/>
            <person name="Kohler A."/>
            <person name="Nagy L.G."/>
            <person name="Floudas D."/>
            <person name="Copeland A."/>
            <person name="Barry K.W."/>
            <person name="Cichocki N."/>
            <person name="Veneault-Fourrey C."/>
            <person name="LaButti K."/>
            <person name="Lindquist E.A."/>
            <person name="Lipzen A."/>
            <person name="Lundell T."/>
            <person name="Morin E."/>
            <person name="Murat C."/>
            <person name="Sun H."/>
            <person name="Tunlid A."/>
            <person name="Henrissat B."/>
            <person name="Grigoriev I.V."/>
            <person name="Hibbett D.S."/>
            <person name="Martin F."/>
            <person name="Nordberg H.P."/>
            <person name="Cantor M.N."/>
            <person name="Hua S.X."/>
        </authorList>
    </citation>
    <scope>NUCLEOTIDE SEQUENCE [LARGE SCALE GENOMIC DNA]</scope>
    <source>
        <strain evidence="9 10">F 1598</strain>
    </source>
</reference>
<dbReference type="InterPro" id="IPR002646">
    <property type="entry name" value="PolA_pol_head_dom"/>
</dbReference>
<evidence type="ECO:0000259" key="8">
    <source>
        <dbReference type="Pfam" id="PF12627"/>
    </source>
</evidence>
<evidence type="ECO:0000259" key="7">
    <source>
        <dbReference type="Pfam" id="PF01743"/>
    </source>
</evidence>
<dbReference type="HOGENOM" id="CLU_019592_2_1_1"/>
<dbReference type="GO" id="GO:0001680">
    <property type="term" value="P:tRNA 3'-terminal CCA addition"/>
    <property type="evidence" value="ECO:0007669"/>
    <property type="project" value="UniProtKB-ARBA"/>
</dbReference>
<dbReference type="InParanoid" id="A0A0C3FKU0"/>
<accession>A0A0C3FKU0</accession>
<evidence type="ECO:0000256" key="4">
    <source>
        <dbReference type="ARBA" id="ARBA00022884"/>
    </source>
</evidence>
<sequence>MSGFVHIKPVATNRVLPPETLEVKLTEVESQVCTLLDECTRQMKDEKGLSTSCRVAGGWVRDKLLGSQNNDIDIAVENMMGVTFAEHFVSFVSLQKDLPVKAVTKIERNPDQSKHLETGRTTVLDIEMDFVNLRSEEYAGDSRIPTEIAFGTPLQDALRRDLTINTLFYNVHSRSVEDFTGKGLDDLKNGIIRTPLPPKETFNDDPLRIIRCIRFASRFGFDVVPELKEAALDPTIQEALSLKISRERIGEELDKMMKGRDPLRSIQLIQELSLYPHIFSIPEAITSTFSSTPGQPITSVSAATLLRALIEPQTASISSSIALPSVHKTLLSSTLSPGTKSRLFLAAALTPYRGILYTDSKKKSHFAVEAAIREGTRLGTQNHYLDGIPALFVAADRLKDPRLNNDKFQSPCERVAIGLLLRDKCVHNPNTGSHWATSVLFSLLQELVPTYDAVEDQLDINRASALIHTYNVFVSRIEELGLHTSVEAKPILDGRQVIEAMGASRPGAWTGQILARVIEWQLEHPDGTMVECEAWLRAEREAGRIRVENCAPDSASKRTKVTGSGPATKNAKR</sequence>
<evidence type="ECO:0000256" key="2">
    <source>
        <dbReference type="ARBA" id="ARBA00022679"/>
    </source>
</evidence>
<keyword evidence="2 5" id="KW-0808">Transferase</keyword>
<dbReference type="OrthoDB" id="445712at2759"/>
<protein>
    <recommendedName>
        <fullName evidence="11">Poly A polymerase head domain-containing protein</fullName>
    </recommendedName>
</protein>
<evidence type="ECO:0008006" key="11">
    <source>
        <dbReference type="Google" id="ProtNLM"/>
    </source>
</evidence>
<dbReference type="CDD" id="cd05398">
    <property type="entry name" value="NT_ClassII-CCAase"/>
    <property type="match status" value="1"/>
</dbReference>
<dbReference type="GO" id="GO:0005739">
    <property type="term" value="C:mitochondrion"/>
    <property type="evidence" value="ECO:0007669"/>
    <property type="project" value="UniProtKB-ARBA"/>
</dbReference>
<dbReference type="PANTHER" id="PTHR13734">
    <property type="entry name" value="TRNA-NUCLEOTIDYLTRANSFERASE"/>
    <property type="match status" value="1"/>
</dbReference>
<dbReference type="Pfam" id="PF12627">
    <property type="entry name" value="PolyA_pol_RNAbd"/>
    <property type="match status" value="1"/>
</dbReference>
<dbReference type="GO" id="GO:0000166">
    <property type="term" value="F:nucleotide binding"/>
    <property type="evidence" value="ECO:0007669"/>
    <property type="project" value="UniProtKB-KW"/>
</dbReference>
<evidence type="ECO:0000256" key="5">
    <source>
        <dbReference type="RuleBase" id="RU003953"/>
    </source>
</evidence>
<dbReference type="Pfam" id="PF01743">
    <property type="entry name" value="PolyA_pol"/>
    <property type="match status" value="1"/>
</dbReference>
<gene>
    <name evidence="9" type="ORF">PILCRDRAFT_818258</name>
</gene>
<feature type="domain" description="tRNA nucleotidyltransferase/poly(A) polymerase RNA and SrmB- binding" evidence="8">
    <location>
        <begin position="243"/>
        <end position="283"/>
    </location>
</feature>
<dbReference type="Gene3D" id="1.10.3090.10">
    <property type="entry name" value="cca-adding enzyme, domain 2"/>
    <property type="match status" value="1"/>
</dbReference>
<evidence type="ECO:0000256" key="6">
    <source>
        <dbReference type="SAM" id="MobiDB-lite"/>
    </source>
</evidence>
<name>A0A0C3FKU0_PILCF</name>
<evidence type="ECO:0000256" key="1">
    <source>
        <dbReference type="ARBA" id="ARBA00007265"/>
    </source>
</evidence>
<keyword evidence="3" id="KW-0547">Nucleotide-binding</keyword>
<dbReference type="InterPro" id="IPR032828">
    <property type="entry name" value="PolyA_RNA-bd"/>
</dbReference>
<feature type="domain" description="Poly A polymerase head" evidence="7">
    <location>
        <begin position="53"/>
        <end position="193"/>
    </location>
</feature>
<dbReference type="STRING" id="765440.A0A0C3FKU0"/>
<keyword evidence="10" id="KW-1185">Reference proteome</keyword>
<evidence type="ECO:0000313" key="10">
    <source>
        <dbReference type="Proteomes" id="UP000054166"/>
    </source>
</evidence>
<dbReference type="GO" id="GO:0052929">
    <property type="term" value="F:ATP:3'-cytidine-cytidine-tRNA adenylyltransferase activity"/>
    <property type="evidence" value="ECO:0007669"/>
    <property type="project" value="TreeGrafter"/>
</dbReference>
<dbReference type="FunCoup" id="A0A0C3FKU0">
    <property type="interactions" value="543"/>
</dbReference>
<dbReference type="Proteomes" id="UP000054166">
    <property type="component" value="Unassembled WGS sequence"/>
</dbReference>
<proteinExistence type="inferred from homology"/>
<feature type="region of interest" description="Disordered" evidence="6">
    <location>
        <begin position="551"/>
        <end position="573"/>
    </location>
</feature>
<dbReference type="SUPFAM" id="SSF81891">
    <property type="entry name" value="Poly A polymerase C-terminal region-like"/>
    <property type="match status" value="1"/>
</dbReference>
<dbReference type="SUPFAM" id="SSF81301">
    <property type="entry name" value="Nucleotidyltransferase"/>
    <property type="match status" value="1"/>
</dbReference>
<dbReference type="GO" id="GO:0052927">
    <property type="term" value="F:CC tRNA cytidylyltransferase activity"/>
    <property type="evidence" value="ECO:0007669"/>
    <property type="project" value="TreeGrafter"/>
</dbReference>
<dbReference type="InterPro" id="IPR043519">
    <property type="entry name" value="NT_sf"/>
</dbReference>
<reference evidence="10" key="2">
    <citation type="submission" date="2015-01" db="EMBL/GenBank/DDBJ databases">
        <title>Evolutionary Origins and Diversification of the Mycorrhizal Mutualists.</title>
        <authorList>
            <consortium name="DOE Joint Genome Institute"/>
            <consortium name="Mycorrhizal Genomics Consortium"/>
            <person name="Kohler A."/>
            <person name="Kuo A."/>
            <person name="Nagy L.G."/>
            <person name="Floudas D."/>
            <person name="Copeland A."/>
            <person name="Barry K.W."/>
            <person name="Cichocki N."/>
            <person name="Veneault-Fourrey C."/>
            <person name="LaButti K."/>
            <person name="Lindquist E.A."/>
            <person name="Lipzen A."/>
            <person name="Lundell T."/>
            <person name="Morin E."/>
            <person name="Murat C."/>
            <person name="Riley R."/>
            <person name="Ohm R."/>
            <person name="Sun H."/>
            <person name="Tunlid A."/>
            <person name="Henrissat B."/>
            <person name="Grigoriev I.V."/>
            <person name="Hibbett D.S."/>
            <person name="Martin F."/>
        </authorList>
    </citation>
    <scope>NUCLEOTIDE SEQUENCE [LARGE SCALE GENOMIC DNA]</scope>
    <source>
        <strain evidence="10">F 1598</strain>
    </source>
</reference>
<dbReference type="GO" id="GO:0003723">
    <property type="term" value="F:RNA binding"/>
    <property type="evidence" value="ECO:0007669"/>
    <property type="project" value="UniProtKB-KW"/>
</dbReference>